<keyword evidence="3 5" id="KW-0687">Ribonucleoprotein</keyword>
<name>A0ABS3AUE6_9BACT</name>
<dbReference type="NCBIfam" id="TIGR00012">
    <property type="entry name" value="L29"/>
    <property type="match status" value="1"/>
</dbReference>
<evidence type="ECO:0000256" key="5">
    <source>
        <dbReference type="HAMAP-Rule" id="MF_00374"/>
    </source>
</evidence>
<reference evidence="6 7" key="1">
    <citation type="submission" date="2021-02" db="EMBL/GenBank/DDBJ databases">
        <title>Activity-based single-cell genomes from oceanic crustal fluid captures similar information to metagenomic and metatranscriptomic surveys with orders of magnitude less sampling.</title>
        <authorList>
            <person name="D'Angelo T.S."/>
            <person name="Orcutt B.N."/>
        </authorList>
    </citation>
    <scope>NUCLEOTIDE SEQUENCE [LARGE SCALE GENOMIC DNA]</scope>
    <source>
        <strain evidence="6">AH-315-G02</strain>
    </source>
</reference>
<evidence type="ECO:0000256" key="1">
    <source>
        <dbReference type="ARBA" id="ARBA00009254"/>
    </source>
</evidence>
<evidence type="ECO:0000313" key="7">
    <source>
        <dbReference type="Proteomes" id="UP000717534"/>
    </source>
</evidence>
<dbReference type="InterPro" id="IPR050063">
    <property type="entry name" value="Ribosomal_protein_uL29"/>
</dbReference>
<dbReference type="EMBL" id="JAFITO010000008">
    <property type="protein sequence ID" value="MBN4068262.1"/>
    <property type="molecule type" value="Genomic_DNA"/>
</dbReference>
<sequence length="60" mass="7123">MKMSELRSMSTDDLQKKLVEMKEEISNLSFKHKIRPLENTSTLKKLRKDIARINTLFNEN</sequence>
<dbReference type="InterPro" id="IPR001854">
    <property type="entry name" value="Ribosomal_uL29"/>
</dbReference>
<proteinExistence type="inferred from homology"/>
<evidence type="ECO:0000256" key="2">
    <source>
        <dbReference type="ARBA" id="ARBA00022980"/>
    </source>
</evidence>
<organism evidence="6 7">
    <name type="scientific">Desulfotalea psychrophila</name>
    <dbReference type="NCBI Taxonomy" id="84980"/>
    <lineage>
        <taxon>Bacteria</taxon>
        <taxon>Pseudomonadati</taxon>
        <taxon>Thermodesulfobacteriota</taxon>
        <taxon>Desulfobulbia</taxon>
        <taxon>Desulfobulbales</taxon>
        <taxon>Desulfocapsaceae</taxon>
        <taxon>Desulfotalea</taxon>
    </lineage>
</organism>
<evidence type="ECO:0000313" key="6">
    <source>
        <dbReference type="EMBL" id="MBN4068262.1"/>
    </source>
</evidence>
<dbReference type="InterPro" id="IPR036049">
    <property type="entry name" value="Ribosomal_uL29_sf"/>
</dbReference>
<comment type="similarity">
    <text evidence="1 5">Belongs to the universal ribosomal protein uL29 family.</text>
</comment>
<keyword evidence="7" id="KW-1185">Reference proteome</keyword>
<dbReference type="InterPro" id="IPR018254">
    <property type="entry name" value="Ribosomal_uL29_CS"/>
</dbReference>
<evidence type="ECO:0000256" key="3">
    <source>
        <dbReference type="ARBA" id="ARBA00023274"/>
    </source>
</evidence>
<dbReference type="HAMAP" id="MF_00374">
    <property type="entry name" value="Ribosomal_uL29"/>
    <property type="match status" value="1"/>
</dbReference>
<dbReference type="GO" id="GO:0005840">
    <property type="term" value="C:ribosome"/>
    <property type="evidence" value="ECO:0007669"/>
    <property type="project" value="UniProtKB-KW"/>
</dbReference>
<dbReference type="PANTHER" id="PTHR10916">
    <property type="entry name" value="60S RIBOSOMAL PROTEIN L35/50S RIBOSOMAL PROTEIN L29"/>
    <property type="match status" value="1"/>
</dbReference>
<keyword evidence="2 5" id="KW-0689">Ribosomal protein</keyword>
<dbReference type="PROSITE" id="PS00579">
    <property type="entry name" value="RIBOSOMAL_L29"/>
    <property type="match status" value="1"/>
</dbReference>
<dbReference type="CDD" id="cd00427">
    <property type="entry name" value="Ribosomal_L29_HIP"/>
    <property type="match status" value="1"/>
</dbReference>
<dbReference type="SUPFAM" id="SSF46561">
    <property type="entry name" value="Ribosomal protein L29 (L29p)"/>
    <property type="match status" value="1"/>
</dbReference>
<evidence type="ECO:0000256" key="4">
    <source>
        <dbReference type="ARBA" id="ARBA00035204"/>
    </source>
</evidence>
<dbReference type="Proteomes" id="UP000717534">
    <property type="component" value="Unassembled WGS sequence"/>
</dbReference>
<comment type="caution">
    <text evidence="6">The sequence shown here is derived from an EMBL/GenBank/DDBJ whole genome shotgun (WGS) entry which is preliminary data.</text>
</comment>
<accession>A0ABS3AUE6</accession>
<gene>
    <name evidence="5 6" type="primary">rpmC</name>
    <name evidence="6" type="ORF">JYU06_01900</name>
</gene>
<dbReference type="PANTHER" id="PTHR10916:SF0">
    <property type="entry name" value="LARGE RIBOSOMAL SUBUNIT PROTEIN UL29C"/>
    <property type="match status" value="1"/>
</dbReference>
<protein>
    <recommendedName>
        <fullName evidence="4 5">Large ribosomal subunit protein uL29</fullName>
    </recommendedName>
</protein>
<dbReference type="Pfam" id="PF00831">
    <property type="entry name" value="Ribosomal_L29"/>
    <property type="match status" value="1"/>
</dbReference>
<dbReference type="Gene3D" id="1.10.287.310">
    <property type="match status" value="1"/>
</dbReference>